<dbReference type="EMBL" id="CAUJNA010000155">
    <property type="protein sequence ID" value="CAJ1372769.1"/>
    <property type="molecule type" value="Genomic_DNA"/>
</dbReference>
<gene>
    <name evidence="2" type="ORF">EVOR1521_LOCUS2777</name>
</gene>
<proteinExistence type="predicted"/>
<keyword evidence="3" id="KW-1185">Reference proteome</keyword>
<sequence>MGASSVKGVPVSQVETFWDHPRVHRQVVSFEDAKAVSGQATSGKAGKANVAQTLKPKESEEAREKRWLNDVQTPGRLKRTVVFPVGDWFLGVGDGGIGRDKDNPAGGALIMKGSLSDFDEEDRPPKWDTMTDDTEDKALQAFGAQSQGDPGQTKPKVDKKAQKKAALGKLGLDPSSEEFKQSHEPPPGGWTNNARAGVTRLPMVGYGGELQLLEDFRSQTIRFSDLTDSSRFSCQQSAWGPGPGGPGPVPTQQGYPHPQIELDHPESYVHVHLEDRAAGPVPHVLWDAAYDMGGTEVLKSAATAMWGTRPNMELFCPPKHGPPHWFELTISRMANARRRPYMMQDFIASQVISAYRPDHDPQLDAFSMAVDQGNSAEAAKAL</sequence>
<feature type="region of interest" description="Disordered" evidence="1">
    <location>
        <begin position="96"/>
        <end position="195"/>
    </location>
</feature>
<dbReference type="AlphaFoldDB" id="A0AA36HP62"/>
<evidence type="ECO:0000313" key="2">
    <source>
        <dbReference type="EMBL" id="CAJ1372769.1"/>
    </source>
</evidence>
<accession>A0AA36HP62</accession>
<reference evidence="2" key="1">
    <citation type="submission" date="2023-08" db="EMBL/GenBank/DDBJ databases">
        <authorList>
            <person name="Chen Y."/>
            <person name="Shah S."/>
            <person name="Dougan E. K."/>
            <person name="Thang M."/>
            <person name="Chan C."/>
        </authorList>
    </citation>
    <scope>NUCLEOTIDE SEQUENCE</scope>
</reference>
<evidence type="ECO:0000313" key="3">
    <source>
        <dbReference type="Proteomes" id="UP001178507"/>
    </source>
</evidence>
<feature type="region of interest" description="Disordered" evidence="1">
    <location>
        <begin position="36"/>
        <end position="65"/>
    </location>
</feature>
<evidence type="ECO:0000256" key="1">
    <source>
        <dbReference type="SAM" id="MobiDB-lite"/>
    </source>
</evidence>
<comment type="caution">
    <text evidence="2">The sequence shown here is derived from an EMBL/GenBank/DDBJ whole genome shotgun (WGS) entry which is preliminary data.</text>
</comment>
<name>A0AA36HP62_9DINO</name>
<dbReference type="Proteomes" id="UP001178507">
    <property type="component" value="Unassembled WGS sequence"/>
</dbReference>
<feature type="compositionally biased region" description="Basic and acidic residues" evidence="1">
    <location>
        <begin position="55"/>
        <end position="65"/>
    </location>
</feature>
<organism evidence="2 3">
    <name type="scientific">Effrenium voratum</name>
    <dbReference type="NCBI Taxonomy" id="2562239"/>
    <lineage>
        <taxon>Eukaryota</taxon>
        <taxon>Sar</taxon>
        <taxon>Alveolata</taxon>
        <taxon>Dinophyceae</taxon>
        <taxon>Suessiales</taxon>
        <taxon>Symbiodiniaceae</taxon>
        <taxon>Effrenium</taxon>
    </lineage>
</organism>
<protein>
    <submittedName>
        <fullName evidence="2">Uncharacterized protein</fullName>
    </submittedName>
</protein>